<comment type="caution">
    <text evidence="15">The sequence shown here is derived from an EMBL/GenBank/DDBJ whole genome shotgun (WGS) entry which is preliminary data.</text>
</comment>
<keyword evidence="6" id="KW-0677">Repeat</keyword>
<keyword evidence="10" id="KW-0594">Phospholipid biosynthesis</keyword>
<evidence type="ECO:0000256" key="6">
    <source>
        <dbReference type="ARBA" id="ARBA00022737"/>
    </source>
</evidence>
<organism evidence="15 16">
    <name type="scientific">Candidatus Ornithomonoglobus intestinigallinarum</name>
    <dbReference type="NCBI Taxonomy" id="2840894"/>
    <lineage>
        <taxon>Bacteria</taxon>
        <taxon>Bacillati</taxon>
        <taxon>Bacillota</taxon>
        <taxon>Clostridia</taxon>
        <taxon>Candidatus Ornithomonoglobus</taxon>
    </lineage>
</organism>
<keyword evidence="9 13" id="KW-0472">Membrane</keyword>
<keyword evidence="11" id="KW-1208">Phospholipid metabolism</keyword>
<dbReference type="GO" id="GO:0005886">
    <property type="term" value="C:plasma membrane"/>
    <property type="evidence" value="ECO:0007669"/>
    <property type="project" value="UniProtKB-SubCell"/>
</dbReference>
<evidence type="ECO:0000256" key="9">
    <source>
        <dbReference type="ARBA" id="ARBA00023136"/>
    </source>
</evidence>
<dbReference type="PANTHER" id="PTHR21248">
    <property type="entry name" value="CARDIOLIPIN SYNTHASE"/>
    <property type="match status" value="1"/>
</dbReference>
<accession>A0A9D1H1Y9</accession>
<keyword evidence="8" id="KW-0443">Lipid metabolism</keyword>
<evidence type="ECO:0000256" key="4">
    <source>
        <dbReference type="ARBA" id="ARBA00022679"/>
    </source>
</evidence>
<gene>
    <name evidence="15" type="primary">cls</name>
    <name evidence="15" type="ORF">IAA60_02455</name>
</gene>
<keyword evidence="5 13" id="KW-0812">Transmembrane</keyword>
<dbReference type="PANTHER" id="PTHR21248:SF22">
    <property type="entry name" value="PHOSPHOLIPASE D"/>
    <property type="match status" value="1"/>
</dbReference>
<evidence type="ECO:0000259" key="14">
    <source>
        <dbReference type="PROSITE" id="PS50035"/>
    </source>
</evidence>
<keyword evidence="3" id="KW-0444">Lipid biosynthesis</keyword>
<evidence type="ECO:0000313" key="15">
    <source>
        <dbReference type="EMBL" id="HIT84748.1"/>
    </source>
</evidence>
<protein>
    <recommendedName>
        <fullName evidence="12">Cardiolipin synthase</fullName>
        <ecNumber evidence="12">2.7.8.-</ecNumber>
    </recommendedName>
</protein>
<dbReference type="InterPro" id="IPR027379">
    <property type="entry name" value="CLS_N"/>
</dbReference>
<dbReference type="InterPro" id="IPR022924">
    <property type="entry name" value="Cardiolipin_synthase"/>
</dbReference>
<dbReference type="Pfam" id="PF13396">
    <property type="entry name" value="PLDc_N"/>
    <property type="match status" value="1"/>
</dbReference>
<dbReference type="SUPFAM" id="SSF56024">
    <property type="entry name" value="Phospholipase D/nuclease"/>
    <property type="match status" value="2"/>
</dbReference>
<dbReference type="Pfam" id="PF13091">
    <property type="entry name" value="PLDc_2"/>
    <property type="match status" value="2"/>
</dbReference>
<feature type="domain" description="PLD phosphodiesterase" evidence="14">
    <location>
        <begin position="245"/>
        <end position="272"/>
    </location>
</feature>
<dbReference type="CDD" id="cd09154">
    <property type="entry name" value="PLDc_SMU_988_like_1"/>
    <property type="match status" value="1"/>
</dbReference>
<feature type="transmembrane region" description="Helical" evidence="13">
    <location>
        <begin position="12"/>
        <end position="30"/>
    </location>
</feature>
<evidence type="ECO:0000256" key="13">
    <source>
        <dbReference type="SAM" id="Phobius"/>
    </source>
</evidence>
<dbReference type="NCBIfam" id="TIGR04265">
    <property type="entry name" value="bac_cardiolipin"/>
    <property type="match status" value="1"/>
</dbReference>
<dbReference type="GO" id="GO:0008808">
    <property type="term" value="F:cardiolipin synthase activity"/>
    <property type="evidence" value="ECO:0007669"/>
    <property type="project" value="UniProtKB-UniRule"/>
</dbReference>
<dbReference type="InterPro" id="IPR001736">
    <property type="entry name" value="PLipase_D/transphosphatidylase"/>
</dbReference>
<evidence type="ECO:0000256" key="8">
    <source>
        <dbReference type="ARBA" id="ARBA00023098"/>
    </source>
</evidence>
<keyword evidence="4" id="KW-0808">Transferase</keyword>
<dbReference type="SMART" id="SM00155">
    <property type="entry name" value="PLDc"/>
    <property type="match status" value="2"/>
</dbReference>
<reference evidence="15" key="1">
    <citation type="submission" date="2020-10" db="EMBL/GenBank/DDBJ databases">
        <authorList>
            <person name="Gilroy R."/>
        </authorList>
    </citation>
    <scope>NUCLEOTIDE SEQUENCE</scope>
    <source>
        <strain evidence="15">CHK181-108</strain>
    </source>
</reference>
<evidence type="ECO:0000256" key="1">
    <source>
        <dbReference type="ARBA" id="ARBA00004651"/>
    </source>
</evidence>
<evidence type="ECO:0000256" key="12">
    <source>
        <dbReference type="NCBIfam" id="TIGR04265"/>
    </source>
</evidence>
<evidence type="ECO:0000313" key="16">
    <source>
        <dbReference type="Proteomes" id="UP000824165"/>
    </source>
</evidence>
<evidence type="ECO:0000256" key="10">
    <source>
        <dbReference type="ARBA" id="ARBA00023209"/>
    </source>
</evidence>
<evidence type="ECO:0000256" key="11">
    <source>
        <dbReference type="ARBA" id="ARBA00023264"/>
    </source>
</evidence>
<keyword evidence="2" id="KW-1003">Cell membrane</keyword>
<evidence type="ECO:0000256" key="2">
    <source>
        <dbReference type="ARBA" id="ARBA00022475"/>
    </source>
</evidence>
<dbReference type="EMBL" id="DVLU01000020">
    <property type="protein sequence ID" value="HIT84748.1"/>
    <property type="molecule type" value="Genomic_DNA"/>
</dbReference>
<keyword evidence="7 13" id="KW-1133">Transmembrane helix</keyword>
<dbReference type="Proteomes" id="UP000824165">
    <property type="component" value="Unassembled WGS sequence"/>
</dbReference>
<comment type="subcellular location">
    <subcellularLocation>
        <location evidence="1">Cell membrane</location>
        <topology evidence="1">Multi-pass membrane protein</topology>
    </subcellularLocation>
</comment>
<dbReference type="AlphaFoldDB" id="A0A9D1H1Y9"/>
<feature type="transmembrane region" description="Helical" evidence="13">
    <location>
        <begin position="36"/>
        <end position="54"/>
    </location>
</feature>
<dbReference type="EC" id="2.7.8.-" evidence="12"/>
<sequence length="513" mass="58911">MKRFFRLIYSNKFFALIMLAVQIFVLAVGYMWLNEYYFYIHSATVIVSLAISVHEVNKASEPAFKIAWIMLIAFIPVFGALLYLYLHLSPVSAEMQKAYAAQQKITSSIMEQDDKVFKELTERHLQAPGLARYLRKSSGSPVYKNTRVTYYEIGEEALEAMKEDLRSAESFIFLEFFIINSSGTIWHEILEILKQKAKSGVEVRLSYDGMGCMGILPRRYPEMLGEYGIKCKVFAPIMPLLSTYQNNRDHRKICVIDGKIAYSGGINLADEYANRIVRFGHWKDNAVRLEGSAVAGLTALFLEIWNCDEPAESDDYQFYIDASEGAAYRSAEGFVIPFGDCPLDSTAVGKRVYLDNLNNAKHYVHIMTPYLVLDSEMYETMRYAAQRGVEVMLILPHIPDKPYAFWLARTYYRELLEAGIRIFEYTPGFVHSKISIADGERAVVGTINHDYRSLYLHYECAVYMLDVPEITKMEIDFTDTLKKCEEITLEKCRSFPLWQKAFGRVERIIAPLI</sequence>
<evidence type="ECO:0000256" key="7">
    <source>
        <dbReference type="ARBA" id="ARBA00022989"/>
    </source>
</evidence>
<feature type="domain" description="PLD phosphodiesterase" evidence="14">
    <location>
        <begin position="426"/>
        <end position="453"/>
    </location>
</feature>
<evidence type="ECO:0000256" key="3">
    <source>
        <dbReference type="ARBA" id="ARBA00022516"/>
    </source>
</evidence>
<name>A0A9D1H1Y9_9FIRM</name>
<evidence type="ECO:0000256" key="5">
    <source>
        <dbReference type="ARBA" id="ARBA00022692"/>
    </source>
</evidence>
<dbReference type="Gene3D" id="3.30.870.10">
    <property type="entry name" value="Endonuclease Chain A"/>
    <property type="match status" value="2"/>
</dbReference>
<proteinExistence type="predicted"/>
<dbReference type="PROSITE" id="PS50035">
    <property type="entry name" value="PLD"/>
    <property type="match status" value="2"/>
</dbReference>
<dbReference type="CDD" id="cd09160">
    <property type="entry name" value="PLDc_SMU_988_like_2"/>
    <property type="match status" value="1"/>
</dbReference>
<dbReference type="InterPro" id="IPR025202">
    <property type="entry name" value="PLD-like_dom"/>
</dbReference>
<dbReference type="GO" id="GO:0032049">
    <property type="term" value="P:cardiolipin biosynthetic process"/>
    <property type="evidence" value="ECO:0007669"/>
    <property type="project" value="UniProtKB-UniRule"/>
</dbReference>
<feature type="transmembrane region" description="Helical" evidence="13">
    <location>
        <begin position="66"/>
        <end position="86"/>
    </location>
</feature>
<reference evidence="15" key="2">
    <citation type="journal article" date="2021" name="PeerJ">
        <title>Extensive microbial diversity within the chicken gut microbiome revealed by metagenomics and culture.</title>
        <authorList>
            <person name="Gilroy R."/>
            <person name="Ravi A."/>
            <person name="Getino M."/>
            <person name="Pursley I."/>
            <person name="Horton D.L."/>
            <person name="Alikhan N.F."/>
            <person name="Baker D."/>
            <person name="Gharbi K."/>
            <person name="Hall N."/>
            <person name="Watson M."/>
            <person name="Adriaenssens E.M."/>
            <person name="Foster-Nyarko E."/>
            <person name="Jarju S."/>
            <person name="Secka A."/>
            <person name="Antonio M."/>
            <person name="Oren A."/>
            <person name="Chaudhuri R.R."/>
            <person name="La Ragione R."/>
            <person name="Hildebrand F."/>
            <person name="Pallen M.J."/>
        </authorList>
    </citation>
    <scope>NUCLEOTIDE SEQUENCE</scope>
    <source>
        <strain evidence="15">CHK181-108</strain>
    </source>
</reference>